<keyword evidence="10" id="KW-1185">Reference proteome</keyword>
<dbReference type="PATRIC" id="fig|1234409.3.peg.642"/>
<feature type="compositionally biased region" description="Basic and acidic residues" evidence="7">
    <location>
        <begin position="419"/>
        <end position="437"/>
    </location>
</feature>
<sequence>MAKSGMYVGLDIGTASVKVVVAEYVEGQMNIIGVGDAKSEGLDRGIVVDIEETVSSIQKAVKQAEMKSGIEIKEVAVGLPGNQVEVIPCEGMIAVNPDSQEIGVEDVYNVASASMVRSIPPEREIISIVPQSFKVDGFDGIKDPRGMVGVRLEMKGLLFTGPKTIVHNIETCVKRAGLEIDKMVITPLALVETILPNGEKEFGTTVIDMGAGQTTATVIYEDEMKFTHVEQEGGDNVTKDISLVLNTSMTNAEGLKNNYGYAYAKEASETEDFPVDVIGQNDPVMVTEHYLAEIIEAREAEIFEHMKQILSEIDALSLAGGIVLTGGAASIPGILDLATEIFDIDSSIRLHVPNHMGLRNPMFSSVLAIVEYTANLTDIDRIVNGKPVAPKATPKKETVAAKKAEPTKQKTVDNSYYEQPKEEKKKEEEQPEEEKTSRFKNFFDNIFE</sequence>
<organism evidence="9 10">
    <name type="scientific">Catellicoccus marimammalium M35/04/3</name>
    <dbReference type="NCBI Taxonomy" id="1234409"/>
    <lineage>
        <taxon>Bacteria</taxon>
        <taxon>Bacillati</taxon>
        <taxon>Bacillota</taxon>
        <taxon>Bacilli</taxon>
        <taxon>Lactobacillales</taxon>
        <taxon>Enterococcaceae</taxon>
        <taxon>Catellicoccus</taxon>
    </lineage>
</organism>
<gene>
    <name evidence="5" type="primary">ftsA</name>
    <name evidence="9" type="ORF">C683_0691</name>
</gene>
<evidence type="ECO:0000256" key="6">
    <source>
        <dbReference type="PIRNR" id="PIRNR003101"/>
    </source>
</evidence>
<name>K8Z8Z4_9ENTE</name>
<evidence type="ECO:0000313" key="10">
    <source>
        <dbReference type="Proteomes" id="UP000016057"/>
    </source>
</evidence>
<dbReference type="GO" id="GO:0032153">
    <property type="term" value="C:cell division site"/>
    <property type="evidence" value="ECO:0007669"/>
    <property type="project" value="UniProtKB-UniRule"/>
</dbReference>
<evidence type="ECO:0000256" key="7">
    <source>
        <dbReference type="SAM" id="MobiDB-lite"/>
    </source>
</evidence>
<dbReference type="Pfam" id="PF14450">
    <property type="entry name" value="FtsA"/>
    <property type="match status" value="1"/>
</dbReference>
<keyword evidence="3 5" id="KW-0472">Membrane</keyword>
<accession>K8Z8Z4</accession>
<dbReference type="InterPro" id="IPR020823">
    <property type="entry name" value="Cell_div_FtsA"/>
</dbReference>
<dbReference type="SMART" id="SM00842">
    <property type="entry name" value="FtsA"/>
    <property type="match status" value="1"/>
</dbReference>
<evidence type="ECO:0000256" key="2">
    <source>
        <dbReference type="ARBA" id="ARBA00022618"/>
    </source>
</evidence>
<comment type="subcellular location">
    <subcellularLocation>
        <location evidence="5">Cell membrane</location>
        <topology evidence="5">Peripheral membrane protein</topology>
        <orientation evidence="5">Cytoplasmic side</orientation>
    </subcellularLocation>
    <text evidence="5">Localizes to the Z ring in an FtsZ-dependent manner. Targeted to the membrane through a conserved C-terminal amphipathic helix.</text>
</comment>
<dbReference type="InterPro" id="IPR050696">
    <property type="entry name" value="FtsA/MreB"/>
</dbReference>
<dbReference type="InterPro" id="IPR043129">
    <property type="entry name" value="ATPase_NBD"/>
</dbReference>
<dbReference type="eggNOG" id="COG0849">
    <property type="taxonomic scope" value="Bacteria"/>
</dbReference>
<evidence type="ECO:0000259" key="8">
    <source>
        <dbReference type="SMART" id="SM00842"/>
    </source>
</evidence>
<feature type="region of interest" description="Disordered" evidence="7">
    <location>
        <begin position="386"/>
        <end position="448"/>
    </location>
</feature>
<dbReference type="EMBL" id="AMYT01000017">
    <property type="protein sequence ID" value="EKU27360.1"/>
    <property type="molecule type" value="Genomic_DNA"/>
</dbReference>
<evidence type="ECO:0000256" key="4">
    <source>
        <dbReference type="ARBA" id="ARBA00023306"/>
    </source>
</evidence>
<keyword evidence="1 5" id="KW-1003">Cell membrane</keyword>
<evidence type="ECO:0000256" key="5">
    <source>
        <dbReference type="HAMAP-Rule" id="MF_02033"/>
    </source>
</evidence>
<dbReference type="RefSeq" id="WP_009490055.1">
    <property type="nucleotide sequence ID" value="NZ_AMYT01000017.1"/>
</dbReference>
<keyword evidence="2 5" id="KW-0132">Cell division</keyword>
<evidence type="ECO:0000256" key="1">
    <source>
        <dbReference type="ARBA" id="ARBA00022475"/>
    </source>
</evidence>
<dbReference type="CDD" id="cd24048">
    <property type="entry name" value="ASKHA_NBD_FtsA"/>
    <property type="match status" value="1"/>
</dbReference>
<comment type="subunit">
    <text evidence="5">Self-interacts. Interacts with FtsZ.</text>
</comment>
<comment type="function">
    <text evidence="5 6">Cell division protein that is involved in the assembly of the Z ring. May serve as a membrane anchor for the Z ring.</text>
</comment>
<dbReference type="PANTHER" id="PTHR32432:SF4">
    <property type="entry name" value="CELL DIVISION PROTEIN FTSA"/>
    <property type="match status" value="1"/>
</dbReference>
<dbReference type="SUPFAM" id="SSF53067">
    <property type="entry name" value="Actin-like ATPase domain"/>
    <property type="match status" value="2"/>
</dbReference>
<proteinExistence type="inferred from homology"/>
<dbReference type="HAMAP" id="MF_02033">
    <property type="entry name" value="FtsA"/>
    <property type="match status" value="1"/>
</dbReference>
<comment type="caution">
    <text evidence="9">The sequence shown here is derived from an EMBL/GenBank/DDBJ whole genome shotgun (WGS) entry which is preliminary data.</text>
</comment>
<dbReference type="PANTHER" id="PTHR32432">
    <property type="entry name" value="CELL DIVISION PROTEIN FTSA-RELATED"/>
    <property type="match status" value="1"/>
</dbReference>
<evidence type="ECO:0000313" key="9">
    <source>
        <dbReference type="EMBL" id="EKU27360.1"/>
    </source>
</evidence>
<feature type="domain" description="SHS2" evidence="8">
    <location>
        <begin position="7"/>
        <end position="194"/>
    </location>
</feature>
<dbReference type="NCBIfam" id="TIGR01174">
    <property type="entry name" value="ftsA"/>
    <property type="match status" value="1"/>
</dbReference>
<dbReference type="Proteomes" id="UP000016057">
    <property type="component" value="Unassembled WGS sequence"/>
</dbReference>
<comment type="similarity">
    <text evidence="5 6">Belongs to the FtsA/MreB family.</text>
</comment>
<dbReference type="Gene3D" id="3.30.420.40">
    <property type="match status" value="2"/>
</dbReference>
<dbReference type="STRING" id="1234409.C683_0691"/>
<feature type="compositionally biased region" description="Basic and acidic residues" evidence="7">
    <location>
        <begin position="394"/>
        <end position="411"/>
    </location>
</feature>
<dbReference type="GO" id="GO:0009898">
    <property type="term" value="C:cytoplasmic side of plasma membrane"/>
    <property type="evidence" value="ECO:0007669"/>
    <property type="project" value="UniProtKB-UniRule"/>
</dbReference>
<protein>
    <recommendedName>
        <fullName evidence="5 6">Cell division protein FtsA</fullName>
    </recommendedName>
</protein>
<evidence type="ECO:0000256" key="3">
    <source>
        <dbReference type="ARBA" id="ARBA00023136"/>
    </source>
</evidence>
<dbReference type="AlphaFoldDB" id="K8Z8Z4"/>
<reference evidence="9 10" key="1">
    <citation type="journal article" date="2013" name="Genome Announc.">
        <title>Draft Genome Sequence of Catellicoccus marimammalium, a Novel Species Commonly Found in Gull Feces.</title>
        <authorList>
            <person name="Weigand M.R."/>
            <person name="Ryu H."/>
            <person name="Bozcek L."/>
            <person name="Konstantinidis K.T."/>
            <person name="Santo Domingo J.W."/>
        </authorList>
    </citation>
    <scope>NUCLEOTIDE SEQUENCE [LARGE SCALE GENOMIC DNA]</scope>
    <source>
        <strain evidence="9 10">M35/04/3</strain>
    </source>
</reference>
<dbReference type="Pfam" id="PF02491">
    <property type="entry name" value="SHS2_FTSA"/>
    <property type="match status" value="1"/>
</dbReference>
<dbReference type="InterPro" id="IPR003494">
    <property type="entry name" value="SHS2_FtsA"/>
</dbReference>
<dbReference type="PIRSF" id="PIRSF003101">
    <property type="entry name" value="FtsA"/>
    <property type="match status" value="1"/>
</dbReference>
<dbReference type="GO" id="GO:0043093">
    <property type="term" value="P:FtsZ-dependent cytokinesis"/>
    <property type="evidence" value="ECO:0007669"/>
    <property type="project" value="UniProtKB-UniRule"/>
</dbReference>
<dbReference type="OrthoDB" id="9768127at2"/>
<keyword evidence="4 5" id="KW-0131">Cell cycle</keyword>